<name>A0ABQ0BLY3_9FIRM</name>
<evidence type="ECO:0000313" key="3">
    <source>
        <dbReference type="Proteomes" id="UP001600941"/>
    </source>
</evidence>
<evidence type="ECO:0000313" key="2">
    <source>
        <dbReference type="EMBL" id="GAA6497541.1"/>
    </source>
</evidence>
<accession>A0ABQ0BLY3</accession>
<reference evidence="2 3" key="1">
    <citation type="submission" date="2024-04" db="EMBL/GenBank/DDBJ databases">
        <title>Defined microbial consortia suppress multidrug-resistant proinflammatory Enterobacteriaceae via ecological control.</title>
        <authorList>
            <person name="Furuichi M."/>
            <person name="Kawaguchi T."/>
            <person name="Pust M."/>
            <person name="Yasuma K."/>
            <person name="Plichta D."/>
            <person name="Hasegawa N."/>
            <person name="Ohya T."/>
            <person name="Bhattarai S."/>
            <person name="Sasajima S."/>
            <person name="Aoto Y."/>
            <person name="Tuganbaev T."/>
            <person name="Yaginuma M."/>
            <person name="Ueda M."/>
            <person name="Okahashi N."/>
            <person name="Amafuji K."/>
            <person name="Kiridooshi Y."/>
            <person name="Sugita K."/>
            <person name="Strazar M."/>
            <person name="Skelly A."/>
            <person name="Suda W."/>
            <person name="Hattori M."/>
            <person name="Nakamoto N."/>
            <person name="Caballero S."/>
            <person name="Norman J."/>
            <person name="Olle B."/>
            <person name="Tanoue T."/>
            <person name="Arita M."/>
            <person name="Bucci V."/>
            <person name="Atarashi K."/>
            <person name="Xavier R."/>
            <person name="Honda K."/>
        </authorList>
    </citation>
    <scope>NUCLEOTIDE SEQUENCE [LARGE SCALE GENOMIC DNA]</scope>
    <source>
        <strain evidence="3">k34-0107-D12</strain>
    </source>
</reference>
<proteinExistence type="predicted"/>
<dbReference type="SUPFAM" id="SSF46785">
    <property type="entry name" value="Winged helix' DNA-binding domain"/>
    <property type="match status" value="1"/>
</dbReference>
<dbReference type="Pfam" id="PF03551">
    <property type="entry name" value="PadR"/>
    <property type="match status" value="1"/>
</dbReference>
<dbReference type="Proteomes" id="UP001600941">
    <property type="component" value="Unassembled WGS sequence"/>
</dbReference>
<dbReference type="Gene3D" id="1.10.10.10">
    <property type="entry name" value="Winged helix-like DNA-binding domain superfamily/Winged helix DNA-binding domain"/>
    <property type="match status" value="1"/>
</dbReference>
<feature type="domain" description="Transcription regulator PadR N-terminal" evidence="1">
    <location>
        <begin position="16"/>
        <end position="84"/>
    </location>
</feature>
<gene>
    <name evidence="2" type="ORF">K340107D12_03570</name>
</gene>
<dbReference type="PANTHER" id="PTHR33169">
    <property type="entry name" value="PADR-FAMILY TRANSCRIPTIONAL REGULATOR"/>
    <property type="match status" value="1"/>
</dbReference>
<dbReference type="InterPro" id="IPR036390">
    <property type="entry name" value="WH_DNA-bd_sf"/>
</dbReference>
<evidence type="ECO:0000259" key="1">
    <source>
        <dbReference type="Pfam" id="PF03551"/>
    </source>
</evidence>
<dbReference type="EMBL" id="BAABZQ010000001">
    <property type="protein sequence ID" value="GAA6497541.1"/>
    <property type="molecule type" value="Genomic_DNA"/>
</dbReference>
<dbReference type="InterPro" id="IPR052509">
    <property type="entry name" value="Metal_resp_DNA-bind_regulator"/>
</dbReference>
<dbReference type="PANTHER" id="PTHR33169:SF13">
    <property type="entry name" value="PADR-FAMILY TRANSCRIPTIONAL REGULATOR"/>
    <property type="match status" value="1"/>
</dbReference>
<organism evidence="2 3">
    <name type="scientific">Blautia parvula</name>
    <dbReference type="NCBI Taxonomy" id="2877527"/>
    <lineage>
        <taxon>Bacteria</taxon>
        <taxon>Bacillati</taxon>
        <taxon>Bacillota</taxon>
        <taxon>Clostridia</taxon>
        <taxon>Lachnospirales</taxon>
        <taxon>Lachnospiraceae</taxon>
        <taxon>Blautia</taxon>
    </lineage>
</organism>
<sequence length="110" mass="12405">MRECGNEILTEISYLVLLAFCSPNHGYGVMQFLEEHTEGRVKPGAGTLYGAVNALLKKEWIALYARDDRKKTYLITDQGRAVLEREVRRLKLNYTLGQQILNGGDENGSD</sequence>
<dbReference type="InterPro" id="IPR036388">
    <property type="entry name" value="WH-like_DNA-bd_sf"/>
</dbReference>
<protein>
    <submittedName>
        <fullName evidence="2">Helix-turn-helix transcriptional regulator</fullName>
    </submittedName>
</protein>
<keyword evidence="3" id="KW-1185">Reference proteome</keyword>
<comment type="caution">
    <text evidence="2">The sequence shown here is derived from an EMBL/GenBank/DDBJ whole genome shotgun (WGS) entry which is preliminary data.</text>
</comment>
<dbReference type="InterPro" id="IPR005149">
    <property type="entry name" value="Tscrpt_reg_PadR_N"/>
</dbReference>
<dbReference type="RefSeq" id="WP_227210353.1">
    <property type="nucleotide sequence ID" value="NZ_BAABZQ010000001.1"/>
</dbReference>